<accession>A0A1I2B4Y6</accession>
<evidence type="ECO:0000313" key="6">
    <source>
        <dbReference type="Proteomes" id="UP000198855"/>
    </source>
</evidence>
<dbReference type="PANTHER" id="PTHR43143:SF5">
    <property type="entry name" value="SECRETED PROTEIN"/>
    <property type="match status" value="1"/>
</dbReference>
<keyword evidence="2" id="KW-0732">Signal</keyword>
<dbReference type="Gene3D" id="3.60.21.10">
    <property type="match status" value="1"/>
</dbReference>
<feature type="domain" description="SLH" evidence="3">
    <location>
        <begin position="2137"/>
        <end position="2194"/>
    </location>
</feature>
<dbReference type="SUPFAM" id="SSF74853">
    <property type="entry name" value="Lamin A/C globular tail domain"/>
    <property type="match status" value="3"/>
</dbReference>
<evidence type="ECO:0000313" key="5">
    <source>
        <dbReference type="EMBL" id="SFE51136.1"/>
    </source>
</evidence>
<organism evidence="5 6">
    <name type="scientific">Paenibacillus catalpae</name>
    <dbReference type="NCBI Taxonomy" id="1045775"/>
    <lineage>
        <taxon>Bacteria</taxon>
        <taxon>Bacillati</taxon>
        <taxon>Bacillota</taxon>
        <taxon>Bacilli</taxon>
        <taxon>Bacillales</taxon>
        <taxon>Paenibacillaceae</taxon>
        <taxon>Paenibacillus</taxon>
    </lineage>
</organism>
<dbReference type="InterPro" id="IPR051918">
    <property type="entry name" value="STPP_CPPED1"/>
</dbReference>
<dbReference type="RefSeq" id="WP_091187181.1">
    <property type="nucleotide sequence ID" value="NZ_FOMT01000003.1"/>
</dbReference>
<feature type="domain" description="LTD" evidence="4">
    <location>
        <begin position="358"/>
        <end position="486"/>
    </location>
</feature>
<sequence length="2194" mass="237970">MNRLFKQVRRRFIAGTMTAVLVVTGLPIGATGTANAEVLQLEPELLITEIVANSPNYTPPGGSGTDDNAWEYVELYNNSGSAISLNDYYITRDNYNGGSHYEYPIEAGRVLEPQQTIVVRGQSNASDPATAEEHDTLASFNSVYHTELSDNQVTYMDQSSGGNLPNTGTQTVTVKRSSNNETVVAARYNDVDSTGAPLINSSNNIDDSNGKSIVFAYSPLSGTTAMTKLSSKQAPTPGSLIAGQPVADTGVPATAPPVLSHVPQTTPIQPQNYSVTADVSSDGTLLSAKLYYKKAEESAYTPVPISVKDVQSLTGVIPESAMRGTSKIDYYIEASNSAGTTRIPSAADSFYELQIAQPEQPEEPEQPPVLLISEIVFNTPNIGSGDVNAWEYFEIYNNSSEPIALQDYQIQYFNGSALAYEWTFRDSKTIQPNQTMVVRAYYSDEQNGSLDKFNGAYKVSLTESDLVSFDHPSGNLINTNEHTVSIVKKTGEAVETIVSAKYNDGCPADAATNCDDLNNTSVIYKVDGQKTRLMEKAGSKVAPTPGSLVAEQLSPHIEHALAAGSTLEKDLPISAVITSAAGTIQGAKLYFKTDKDADYTSVNMTAGSENRYSAVIPKEAFDAEAEYLYYYIEAIDGIHTRKNPFSGDPYEIKVFHSVTDAAPLLLITELVPDDKGSDMYEYIEMYNNTDRSVNLKDYAIYYEFSHGATIKWDLTEDFTLPSKQTAVIWVKSDLSLDKSLADFNAHWSSVTGSTVSLSGAQVTSLYSIGMDNTSEGRILVAPDAADWVGHWGGAISQAWYNVAKDEVNDDGKSVVYEYPKGDPNPQFLNRMFERSAGQTATPGVIVEGQVPEITSEIPEDTAKPVIAYAAPSGNQPFGSLNVTATITDDVKVDRAALFFKRTGDSAYQEANLLRSSTNSNEYSGTIAMDKILGAAAIEYFIEATDGQNVSRSTDGGTEPYKVTFEPKSKLWLDFAPNSFLKGNSRIQGNALDAGRTLSLKVDGQTLASEKALSDNAYLTFNADNMEKSFNDGLYVNGQLVSTFPNVSYLAPHVATVPKSLLKPGNNVLLVTAGNKLDPLGKEGNNDDYKIENIKLLLGNGEQVAVTARGKVLDKDQFTAVDPAKRQKVGDSTGYFEYLELTVNLPEALFYGAALELDTKTLSDGEHTFEVSDAEAGTKASVSAIVDNTLPVFDEFSIKDGETYSGNISLNAKATDTTSGIGSTTATLDGAAVTLPTQVKASELSAGDHVFRVSVKDKAGNEAVRSAAFSVGSEIPSNSFEPTPADNATNVGTNAQLGVKVSDPNGDAMDVSFREAYRYNYSNRTDIEGFSNSTDREPPLELSPAGETAVSAEAINQVKSVDGTYFVTDADGLFPYQRYDFKLDQEPGDIANVEVVWKGHSLPDRQVTLYTWNYNTNKWVRATSGVGAEDFELKVTVSAADMVKDKTIHVLVQDLVPAAEDGVDFSFAWASDTQYYSDSYPEIYDKEMKYVADMKDEKKISYLIHTGDLVDDFNRPDEWKVASDSMKRLEDAGVPYGVVTGNHDVNHDESNYTEYWKYFGRERFEDQPYYGDDLNNNRDHYDLISVKGQDFLIMYLGWNIQDNTVEWANEVLKKYPDRYVIIGTHEYISPTGAYSGQGEMIWNEIVAKNDNVRMVLCGHLHGVAYNVKHVENSDRVVIEMLADYQSGPQGGQGYMRFLEFNLAANQIHVTTYSAYMNDSNFFEEEGKDDFLLPYKTQDPSKQVATDFIGVNVYGSKEIGSQANVASGGTATASWPNRSSNTVYNWYAIATDKNGDSATSDIWSFLTGGTSVPPTTPTNPTTPSNPEPDSGVTVISPNAIPATGEVTLKPAAGANAIALSADALARIGSREVKIETDNNGIVIIPNAVLQSLGGKLGNGSELIVKLDKMTQTSIDQAEENAGAKWKAEMEAKGAALQLSFSERSKSGSLTTIGTLPSPVKIELKADSINNVKLAGIYRIDEIGNAVWIGGEYANGSFTASVDQPGKYIVMEYSKSYSDVSSSNWAYDYVQELSFRGIVNGISDNKFGANQPTTRAEFVTLLARALGLADSASTASKFKDVKAGSWYADAVGAAVQAGIVTGITADSFQPDKRISREEMAVLIIRALEYKQGTPIAESDGVSYKDAGKISAWAQDAIDKANALGIMTGRENGQFAPQANATRLESAKVIYEILEQLK</sequence>
<feature type="domain" description="LTD" evidence="4">
    <location>
        <begin position="655"/>
        <end position="794"/>
    </location>
</feature>
<feature type="signal peptide" evidence="2">
    <location>
        <begin position="1"/>
        <end position="36"/>
    </location>
</feature>
<dbReference type="EMBL" id="FOMT01000003">
    <property type="protein sequence ID" value="SFE51136.1"/>
    <property type="molecule type" value="Genomic_DNA"/>
</dbReference>
<keyword evidence="6" id="KW-1185">Reference proteome</keyword>
<evidence type="ECO:0000259" key="3">
    <source>
        <dbReference type="PROSITE" id="PS51272"/>
    </source>
</evidence>
<dbReference type="InterPro" id="IPR001322">
    <property type="entry name" value="Lamin_tail_dom"/>
</dbReference>
<evidence type="ECO:0000259" key="4">
    <source>
        <dbReference type="PROSITE" id="PS51841"/>
    </source>
</evidence>
<evidence type="ECO:0000256" key="1">
    <source>
        <dbReference type="SAM" id="MobiDB-lite"/>
    </source>
</evidence>
<dbReference type="InterPro" id="IPR029052">
    <property type="entry name" value="Metallo-depent_PP-like"/>
</dbReference>
<dbReference type="OrthoDB" id="9772095at2"/>
<feature type="compositionally biased region" description="Low complexity" evidence="1">
    <location>
        <begin position="1806"/>
        <end position="1826"/>
    </location>
</feature>
<dbReference type="InterPro" id="IPR004843">
    <property type="entry name" value="Calcineurin-like_PHP"/>
</dbReference>
<feature type="chain" id="PRO_5011750173" evidence="2">
    <location>
        <begin position="37"/>
        <end position="2194"/>
    </location>
</feature>
<dbReference type="Pfam" id="PF00395">
    <property type="entry name" value="SLH"/>
    <property type="match status" value="3"/>
</dbReference>
<dbReference type="Pfam" id="PF00149">
    <property type="entry name" value="Metallophos"/>
    <property type="match status" value="1"/>
</dbReference>
<feature type="region of interest" description="Disordered" evidence="1">
    <location>
        <begin position="1806"/>
        <end position="1830"/>
    </location>
</feature>
<dbReference type="Proteomes" id="UP000198855">
    <property type="component" value="Unassembled WGS sequence"/>
</dbReference>
<feature type="domain" description="SLH" evidence="3">
    <location>
        <begin position="2071"/>
        <end position="2134"/>
    </location>
</feature>
<dbReference type="InterPro" id="IPR001119">
    <property type="entry name" value="SLH_dom"/>
</dbReference>
<reference evidence="6" key="1">
    <citation type="submission" date="2016-10" db="EMBL/GenBank/DDBJ databases">
        <authorList>
            <person name="Varghese N."/>
            <person name="Submissions S."/>
        </authorList>
    </citation>
    <scope>NUCLEOTIDE SEQUENCE [LARGE SCALE GENOMIC DNA]</scope>
    <source>
        <strain evidence="6">CGMCC 1.10784</strain>
    </source>
</reference>
<dbReference type="SUPFAM" id="SSF56300">
    <property type="entry name" value="Metallo-dependent phosphatases"/>
    <property type="match status" value="1"/>
</dbReference>
<dbReference type="InterPro" id="IPR036415">
    <property type="entry name" value="Lamin_tail_dom_sf"/>
</dbReference>
<dbReference type="PROSITE" id="PS51841">
    <property type="entry name" value="LTD"/>
    <property type="match status" value="3"/>
</dbReference>
<dbReference type="GO" id="GO:0016787">
    <property type="term" value="F:hydrolase activity"/>
    <property type="evidence" value="ECO:0007669"/>
    <property type="project" value="InterPro"/>
</dbReference>
<name>A0A1I2B4Y6_9BACL</name>
<dbReference type="PROSITE" id="PS51272">
    <property type="entry name" value="SLH"/>
    <property type="match status" value="3"/>
</dbReference>
<dbReference type="STRING" id="1045775.SAMN05216378_3372"/>
<gene>
    <name evidence="5" type="ORF">SAMN05216378_3372</name>
</gene>
<proteinExistence type="predicted"/>
<dbReference type="Gene3D" id="2.60.40.1260">
    <property type="entry name" value="Lamin Tail domain"/>
    <property type="match status" value="2"/>
</dbReference>
<protein>
    <submittedName>
        <fullName evidence="5">Lamin Tail Domain</fullName>
    </submittedName>
</protein>
<evidence type="ECO:0000256" key="2">
    <source>
        <dbReference type="SAM" id="SignalP"/>
    </source>
</evidence>
<feature type="domain" description="SLH" evidence="3">
    <location>
        <begin position="2010"/>
        <end position="2070"/>
    </location>
</feature>
<dbReference type="Pfam" id="PF00932">
    <property type="entry name" value="LTD"/>
    <property type="match status" value="3"/>
</dbReference>
<feature type="domain" description="LTD" evidence="4">
    <location>
        <begin position="30"/>
        <end position="192"/>
    </location>
</feature>
<dbReference type="PANTHER" id="PTHR43143">
    <property type="entry name" value="METALLOPHOSPHOESTERASE, CALCINEURIN SUPERFAMILY"/>
    <property type="match status" value="1"/>
</dbReference>